<dbReference type="EMBL" id="JAVKGS010000004">
    <property type="protein sequence ID" value="MDR5693060.1"/>
    <property type="molecule type" value="Genomic_DNA"/>
</dbReference>
<sequence>MSAVVIGPTGGPSVPAFGASGVRTRLRLTRRGRVVLTGLAAVPIVIAVLVGALSSGGAVAGIDDGVAPVAFETVVVGAGDTLWGIAETVAPSEDPREVILEIMRLNGLATAVVQPGQELALPVVD</sequence>
<gene>
    <name evidence="3" type="ORF">RH861_13385</name>
</gene>
<dbReference type="PROSITE" id="PS51782">
    <property type="entry name" value="LYSM"/>
    <property type="match status" value="1"/>
</dbReference>
<dbReference type="Proteomes" id="UP001260072">
    <property type="component" value="Unassembled WGS sequence"/>
</dbReference>
<keyword evidence="1" id="KW-0472">Membrane</keyword>
<accession>A0ABU1FP57</accession>
<keyword evidence="4" id="KW-1185">Reference proteome</keyword>
<name>A0ABU1FP57_9MICO</name>
<reference evidence="4" key="1">
    <citation type="submission" date="2023-07" db="EMBL/GenBank/DDBJ databases">
        <title>Description of three actinobacteria isolated from air of manufacturing shop in a pharmaceutical factory.</title>
        <authorList>
            <person name="Zhang D.-F."/>
        </authorList>
    </citation>
    <scope>NUCLEOTIDE SEQUENCE [LARGE SCALE GENOMIC DNA]</scope>
    <source>
        <strain evidence="4">CCTCC AB 2011122</strain>
    </source>
</reference>
<keyword evidence="1" id="KW-0812">Transmembrane</keyword>
<organism evidence="3 4">
    <name type="scientific">Agromyces indicus</name>
    <dbReference type="NCBI Taxonomy" id="758919"/>
    <lineage>
        <taxon>Bacteria</taxon>
        <taxon>Bacillati</taxon>
        <taxon>Actinomycetota</taxon>
        <taxon>Actinomycetes</taxon>
        <taxon>Micrococcales</taxon>
        <taxon>Microbacteriaceae</taxon>
        <taxon>Agromyces</taxon>
    </lineage>
</organism>
<evidence type="ECO:0000313" key="4">
    <source>
        <dbReference type="Proteomes" id="UP001260072"/>
    </source>
</evidence>
<proteinExistence type="predicted"/>
<keyword evidence="1" id="KW-1133">Transmembrane helix</keyword>
<dbReference type="Pfam" id="PF01476">
    <property type="entry name" value="LysM"/>
    <property type="match status" value="1"/>
</dbReference>
<comment type="caution">
    <text evidence="3">The sequence shown here is derived from an EMBL/GenBank/DDBJ whole genome shotgun (WGS) entry which is preliminary data.</text>
</comment>
<evidence type="ECO:0000313" key="3">
    <source>
        <dbReference type="EMBL" id="MDR5693060.1"/>
    </source>
</evidence>
<dbReference type="SMART" id="SM00257">
    <property type="entry name" value="LysM"/>
    <property type="match status" value="1"/>
</dbReference>
<evidence type="ECO:0000259" key="2">
    <source>
        <dbReference type="PROSITE" id="PS51782"/>
    </source>
</evidence>
<dbReference type="CDD" id="cd00118">
    <property type="entry name" value="LysM"/>
    <property type="match status" value="1"/>
</dbReference>
<dbReference type="Gene3D" id="3.10.350.10">
    <property type="entry name" value="LysM domain"/>
    <property type="match status" value="1"/>
</dbReference>
<dbReference type="InterPro" id="IPR036779">
    <property type="entry name" value="LysM_dom_sf"/>
</dbReference>
<evidence type="ECO:0000256" key="1">
    <source>
        <dbReference type="SAM" id="Phobius"/>
    </source>
</evidence>
<dbReference type="RefSeq" id="WP_310521405.1">
    <property type="nucleotide sequence ID" value="NZ_BAABBS010000003.1"/>
</dbReference>
<feature type="domain" description="LysM" evidence="2">
    <location>
        <begin position="72"/>
        <end position="121"/>
    </location>
</feature>
<protein>
    <submittedName>
        <fullName evidence="3">LysM peptidoglycan-binding domain-containing protein</fullName>
    </submittedName>
</protein>
<feature type="transmembrane region" description="Helical" evidence="1">
    <location>
        <begin position="34"/>
        <end position="53"/>
    </location>
</feature>
<dbReference type="InterPro" id="IPR018392">
    <property type="entry name" value="LysM"/>
</dbReference>